<evidence type="ECO:0000259" key="5">
    <source>
        <dbReference type="PROSITE" id="PS51898"/>
    </source>
</evidence>
<dbReference type="GO" id="GO:0015074">
    <property type="term" value="P:DNA integration"/>
    <property type="evidence" value="ECO:0007669"/>
    <property type="project" value="UniProtKB-KW"/>
</dbReference>
<evidence type="ECO:0000256" key="1">
    <source>
        <dbReference type="ARBA" id="ARBA00008857"/>
    </source>
</evidence>
<proteinExistence type="inferred from homology"/>
<organism evidence="6 7">
    <name type="scientific">Noviherbaspirillum humi</name>
    <dbReference type="NCBI Taxonomy" id="1688639"/>
    <lineage>
        <taxon>Bacteria</taxon>
        <taxon>Pseudomonadati</taxon>
        <taxon>Pseudomonadota</taxon>
        <taxon>Betaproteobacteria</taxon>
        <taxon>Burkholderiales</taxon>
        <taxon>Oxalobacteraceae</taxon>
        <taxon>Noviherbaspirillum</taxon>
    </lineage>
</organism>
<dbReference type="InterPro" id="IPR002104">
    <property type="entry name" value="Integrase_catalytic"/>
</dbReference>
<name>A0A239LUG9_9BURK</name>
<evidence type="ECO:0000313" key="6">
    <source>
        <dbReference type="EMBL" id="SNT33349.1"/>
    </source>
</evidence>
<evidence type="ECO:0000256" key="3">
    <source>
        <dbReference type="ARBA" id="ARBA00023125"/>
    </source>
</evidence>
<keyword evidence="4" id="KW-0233">DNA recombination</keyword>
<reference evidence="6 7" key="1">
    <citation type="submission" date="2017-06" db="EMBL/GenBank/DDBJ databases">
        <authorList>
            <person name="Kim H.J."/>
            <person name="Triplett B.A."/>
        </authorList>
    </citation>
    <scope>NUCLEOTIDE SEQUENCE [LARGE SCALE GENOMIC DNA]</scope>
    <source>
        <strain evidence="6 7">U15</strain>
    </source>
</reference>
<protein>
    <submittedName>
        <fullName evidence="6">Phage integrase family protein</fullName>
    </submittedName>
</protein>
<dbReference type="SUPFAM" id="SSF56349">
    <property type="entry name" value="DNA breaking-rejoining enzymes"/>
    <property type="match status" value="1"/>
</dbReference>
<evidence type="ECO:0000256" key="4">
    <source>
        <dbReference type="ARBA" id="ARBA00023172"/>
    </source>
</evidence>
<comment type="similarity">
    <text evidence="1">Belongs to the 'phage' integrase family.</text>
</comment>
<keyword evidence="2" id="KW-0229">DNA integration</keyword>
<dbReference type="InterPro" id="IPR011010">
    <property type="entry name" value="DNA_brk_join_enz"/>
</dbReference>
<dbReference type="GO" id="GO:0006310">
    <property type="term" value="P:DNA recombination"/>
    <property type="evidence" value="ECO:0007669"/>
    <property type="project" value="UniProtKB-KW"/>
</dbReference>
<dbReference type="Gene3D" id="1.10.443.10">
    <property type="entry name" value="Intergrase catalytic core"/>
    <property type="match status" value="1"/>
</dbReference>
<gene>
    <name evidence="6" type="ORF">SAMN06265795_12617</name>
</gene>
<evidence type="ECO:0000313" key="7">
    <source>
        <dbReference type="Proteomes" id="UP000198284"/>
    </source>
</evidence>
<evidence type="ECO:0000256" key="2">
    <source>
        <dbReference type="ARBA" id="ARBA00022908"/>
    </source>
</evidence>
<accession>A0A239LUG9</accession>
<dbReference type="Gene3D" id="1.10.150.130">
    <property type="match status" value="1"/>
</dbReference>
<dbReference type="PANTHER" id="PTHR30629">
    <property type="entry name" value="PROPHAGE INTEGRASE"/>
    <property type="match status" value="1"/>
</dbReference>
<keyword evidence="3" id="KW-0238">DNA-binding</keyword>
<dbReference type="InterPro" id="IPR013762">
    <property type="entry name" value="Integrase-like_cat_sf"/>
</dbReference>
<feature type="domain" description="Tyr recombinase" evidence="5">
    <location>
        <begin position="169"/>
        <end position="362"/>
    </location>
</feature>
<dbReference type="OrthoDB" id="662444at2"/>
<dbReference type="PANTHER" id="PTHR30629:SF2">
    <property type="entry name" value="PROPHAGE INTEGRASE INTS-RELATED"/>
    <property type="match status" value="1"/>
</dbReference>
<dbReference type="Pfam" id="PF00589">
    <property type="entry name" value="Phage_integrase"/>
    <property type="match status" value="1"/>
</dbReference>
<dbReference type="InterPro" id="IPR050808">
    <property type="entry name" value="Phage_Integrase"/>
</dbReference>
<sequence>MNARRRTKTPNNLPGRVYPRDGSWYFVPVIEGKPKWIRLCRITDGEPRMLDRLAEEKRKIADATMVYMGNMPKHVKAYIAELGPVKSDTSRKEWGRQGNDVLKAFRDWNVDQLDTAAVHDFLKDNWPDKLHMQRAMRAWLSGFFGWCILRRLITTNPCRELKMKKPKARKVYITDADFMAIRTHLAVARDGKPTPTGDMMQCFVDLCYLTAQRSTDVRLLRWSAIEVEWDSKEEIAGVIHFEPSKTEDSSGAAVDWPVTQEILAVLSRAKKLQPICDYVIRDKAGKPKSAAAVRDAWNDACDRAGLKDKDYTIKDIRAKALTDGKKAGHSMQDLQIAGAHTNAATTAIYIKQREVPVSNVKLKMPTAQ</sequence>
<dbReference type="Proteomes" id="UP000198284">
    <property type="component" value="Unassembled WGS sequence"/>
</dbReference>
<dbReference type="InterPro" id="IPR010998">
    <property type="entry name" value="Integrase_recombinase_N"/>
</dbReference>
<dbReference type="PROSITE" id="PS51898">
    <property type="entry name" value="TYR_RECOMBINASE"/>
    <property type="match status" value="1"/>
</dbReference>
<dbReference type="AlphaFoldDB" id="A0A239LUG9"/>
<keyword evidence="7" id="KW-1185">Reference proteome</keyword>
<dbReference type="GO" id="GO:0003677">
    <property type="term" value="F:DNA binding"/>
    <property type="evidence" value="ECO:0007669"/>
    <property type="project" value="UniProtKB-KW"/>
</dbReference>
<dbReference type="RefSeq" id="WP_089401606.1">
    <property type="nucleotide sequence ID" value="NZ_FZOT01000026.1"/>
</dbReference>
<dbReference type="EMBL" id="FZOT01000026">
    <property type="protein sequence ID" value="SNT33349.1"/>
    <property type="molecule type" value="Genomic_DNA"/>
</dbReference>